<feature type="transmembrane region" description="Helical" evidence="5">
    <location>
        <begin position="375"/>
        <end position="397"/>
    </location>
</feature>
<dbReference type="Gene3D" id="1.20.1250.20">
    <property type="entry name" value="MFS general substrate transporter like domains"/>
    <property type="match status" value="1"/>
</dbReference>
<feature type="domain" description="Major facilitator superfamily (MFS) profile" evidence="6">
    <location>
        <begin position="18"/>
        <end position="475"/>
    </location>
</feature>
<feature type="transmembrane region" description="Helical" evidence="5">
    <location>
        <begin position="315"/>
        <end position="335"/>
    </location>
</feature>
<dbReference type="RefSeq" id="WP_075776289.1">
    <property type="nucleotide sequence ID" value="NZ_CP019437.1"/>
</dbReference>
<feature type="transmembrane region" description="Helical" evidence="5">
    <location>
        <begin position="111"/>
        <end position="130"/>
    </location>
</feature>
<dbReference type="PANTHER" id="PTHR42718:SF39">
    <property type="entry name" value="ACTINORHODIN TRANSPORTER-RELATED"/>
    <property type="match status" value="1"/>
</dbReference>
<comment type="subcellular location">
    <subcellularLocation>
        <location evidence="1">Membrane</location>
        <topology evidence="1">Multi-pass membrane protein</topology>
    </subcellularLocation>
</comment>
<gene>
    <name evidence="7" type="ORF">BMG03_06205</name>
</gene>
<feature type="transmembrane region" description="Helical" evidence="5">
    <location>
        <begin position="418"/>
        <end position="438"/>
    </location>
</feature>
<evidence type="ECO:0000256" key="4">
    <source>
        <dbReference type="ARBA" id="ARBA00023136"/>
    </source>
</evidence>
<keyword evidence="8" id="KW-1185">Reference proteome</keyword>
<feature type="transmembrane region" description="Helical" evidence="5">
    <location>
        <begin position="237"/>
        <end position="255"/>
    </location>
</feature>
<dbReference type="PANTHER" id="PTHR42718">
    <property type="entry name" value="MAJOR FACILITATOR SUPERFAMILY MULTIDRUG TRANSPORTER MFSC"/>
    <property type="match status" value="1"/>
</dbReference>
<keyword evidence="2 5" id="KW-0812">Transmembrane</keyword>
<evidence type="ECO:0000313" key="8">
    <source>
        <dbReference type="Proteomes" id="UP000185622"/>
    </source>
</evidence>
<dbReference type="Gene3D" id="1.20.1720.10">
    <property type="entry name" value="Multidrug resistance protein D"/>
    <property type="match status" value="1"/>
</dbReference>
<evidence type="ECO:0000259" key="6">
    <source>
        <dbReference type="PROSITE" id="PS50850"/>
    </source>
</evidence>
<feature type="transmembrane region" description="Helical" evidence="5">
    <location>
        <begin position="177"/>
        <end position="195"/>
    </location>
</feature>
<feature type="transmembrane region" description="Helical" evidence="5">
    <location>
        <begin position="84"/>
        <end position="105"/>
    </location>
</feature>
<evidence type="ECO:0000256" key="3">
    <source>
        <dbReference type="ARBA" id="ARBA00022989"/>
    </source>
</evidence>
<dbReference type="InterPro" id="IPR020846">
    <property type="entry name" value="MFS_dom"/>
</dbReference>
<dbReference type="InterPro" id="IPR036259">
    <property type="entry name" value="MFS_trans_sf"/>
</dbReference>
<evidence type="ECO:0000256" key="5">
    <source>
        <dbReference type="SAM" id="Phobius"/>
    </source>
</evidence>
<dbReference type="Proteomes" id="UP000185622">
    <property type="component" value="Chromosome"/>
</dbReference>
<feature type="transmembrane region" description="Helical" evidence="5">
    <location>
        <begin position="450"/>
        <end position="470"/>
    </location>
</feature>
<feature type="transmembrane region" description="Helical" evidence="5">
    <location>
        <begin position="342"/>
        <end position="363"/>
    </location>
</feature>
<feature type="transmembrane region" description="Helical" evidence="5">
    <location>
        <begin position="53"/>
        <end position="72"/>
    </location>
</feature>
<name>A0ABM6IFG6_9RHOB</name>
<evidence type="ECO:0000256" key="2">
    <source>
        <dbReference type="ARBA" id="ARBA00022692"/>
    </source>
</evidence>
<accession>A0ABM6IFG6</accession>
<feature type="transmembrane region" description="Helical" evidence="5">
    <location>
        <begin position="207"/>
        <end position="225"/>
    </location>
</feature>
<keyword evidence="4 5" id="KW-0472">Membrane</keyword>
<feature type="transmembrane region" description="Helical" evidence="5">
    <location>
        <begin position="16"/>
        <end position="41"/>
    </location>
</feature>
<sequence length="480" mass="51059">MAEPEQASPLSPTRRWAAAAVLLLANFMNLIDITIVNVALPSMKEELSAPPNLIEWIVAGYTFSFAILLLPAGRMGDLLGRRKLFVSGIALFTTASLICGIAPGIGTLVTARIAQGVGAAIMTPQTLALVPRLFPPEQRGAAFGLFALTAGLASVAGPIMGGFLLTADIYGLGWRPIFLVNIPLGIATFIAALMLVPKGQGNRKLGIDKVGIAIAAVAMLALLFPLVEAPSIGWQGWMYPMMLAAPVLGWIFIRWQRHQEERKAPQLLPMRLLRSGSFLSGSLLNAALFTAVPSYFFTIALYLQAGYGLTPLQSGLTTTPFPVGVLLASATTGWFGDRWIRWRVTGGGMLLATGFAGQLWAIWSMGDAISWWRMAPWFFLGGFGMGNTVSPLFQVALSSADSNDSGSASGAVQALRQVGISFGIAIMGGIFFGMLGGADQGDHEAYRSAMMSAIGYALVVATGVILTPWFTPMKLERAKD</sequence>
<feature type="transmembrane region" description="Helical" evidence="5">
    <location>
        <begin position="142"/>
        <end position="165"/>
    </location>
</feature>
<evidence type="ECO:0000313" key="7">
    <source>
        <dbReference type="EMBL" id="AQS47435.1"/>
    </source>
</evidence>
<dbReference type="SUPFAM" id="SSF103473">
    <property type="entry name" value="MFS general substrate transporter"/>
    <property type="match status" value="1"/>
</dbReference>
<dbReference type="Pfam" id="PF07690">
    <property type="entry name" value="MFS_1"/>
    <property type="match status" value="1"/>
</dbReference>
<protein>
    <submittedName>
        <fullName evidence="7">MFS transporter</fullName>
    </submittedName>
</protein>
<organism evidence="7 8">
    <name type="scientific">Thioclava nitratireducens</name>
    <dbReference type="NCBI Taxonomy" id="1915078"/>
    <lineage>
        <taxon>Bacteria</taxon>
        <taxon>Pseudomonadati</taxon>
        <taxon>Pseudomonadota</taxon>
        <taxon>Alphaproteobacteria</taxon>
        <taxon>Rhodobacterales</taxon>
        <taxon>Paracoccaceae</taxon>
        <taxon>Thioclava</taxon>
    </lineage>
</organism>
<dbReference type="PRINTS" id="PR01036">
    <property type="entry name" value="TCRTETB"/>
</dbReference>
<dbReference type="EMBL" id="CP019437">
    <property type="protein sequence ID" value="AQS47435.1"/>
    <property type="molecule type" value="Genomic_DNA"/>
</dbReference>
<keyword evidence="3 5" id="KW-1133">Transmembrane helix</keyword>
<dbReference type="InterPro" id="IPR011701">
    <property type="entry name" value="MFS"/>
</dbReference>
<reference evidence="7 8" key="1">
    <citation type="submission" date="2017-01" db="EMBL/GenBank/DDBJ databases">
        <title>The complete genome sequence of a sulfur-oxidizing marine bacterium Thioclava sp. 25B10_4T.</title>
        <authorList>
            <person name="Liu Y."/>
            <person name="Lai Q."/>
            <person name="Shao Z."/>
        </authorList>
    </citation>
    <scope>NUCLEOTIDE SEQUENCE [LARGE SCALE GENOMIC DNA]</scope>
    <source>
        <strain evidence="7 8">25B10_4</strain>
    </source>
</reference>
<proteinExistence type="predicted"/>
<evidence type="ECO:0000256" key="1">
    <source>
        <dbReference type="ARBA" id="ARBA00004141"/>
    </source>
</evidence>
<dbReference type="PROSITE" id="PS50850">
    <property type="entry name" value="MFS"/>
    <property type="match status" value="1"/>
</dbReference>
<dbReference type="CDD" id="cd17321">
    <property type="entry name" value="MFS_MMR_MDR_like"/>
    <property type="match status" value="1"/>
</dbReference>
<feature type="transmembrane region" description="Helical" evidence="5">
    <location>
        <begin position="276"/>
        <end position="303"/>
    </location>
</feature>